<keyword evidence="6" id="KW-1185">Reference proteome</keyword>
<feature type="chain" id="PRO_5045743882" evidence="2">
    <location>
        <begin position="28"/>
        <end position="483"/>
    </location>
</feature>
<feature type="signal peptide" evidence="2">
    <location>
        <begin position="1"/>
        <end position="27"/>
    </location>
</feature>
<dbReference type="Proteomes" id="UP000673821">
    <property type="component" value="Unassembled WGS sequence"/>
</dbReference>
<dbReference type="EMBL" id="CAJNBH010000011">
    <property type="protein sequence ID" value="CAE6773240.1"/>
    <property type="molecule type" value="Genomic_DNA"/>
</dbReference>
<proteinExistence type="inferred from homology"/>
<evidence type="ECO:0000256" key="2">
    <source>
        <dbReference type="SAM" id="SignalP"/>
    </source>
</evidence>
<evidence type="ECO:0000313" key="6">
    <source>
        <dbReference type="Proteomes" id="UP000673821"/>
    </source>
</evidence>
<dbReference type="InterPro" id="IPR001775">
    <property type="entry name" value="GspD/PilQ"/>
</dbReference>
<feature type="domain" description="Pilus formation protein N-terminal" evidence="4">
    <location>
        <begin position="54"/>
        <end position="126"/>
    </location>
</feature>
<accession>A0ABM8RVA1</accession>
<evidence type="ECO:0000259" key="3">
    <source>
        <dbReference type="Pfam" id="PF00263"/>
    </source>
</evidence>
<dbReference type="PANTHER" id="PTHR30332">
    <property type="entry name" value="PROBABLE GENERAL SECRETION PATHWAY PROTEIN D"/>
    <property type="match status" value="1"/>
</dbReference>
<dbReference type="RefSeq" id="WP_200658862.1">
    <property type="nucleotide sequence ID" value="NZ_CAJNBC010000003.1"/>
</dbReference>
<gene>
    <name evidence="5" type="primary">sctC_3</name>
    <name evidence="5" type="ORF">R69776_03943</name>
</gene>
<dbReference type="Pfam" id="PF13629">
    <property type="entry name" value="T2SS-T3SS_pil_N"/>
    <property type="match status" value="1"/>
</dbReference>
<dbReference type="InterPro" id="IPR032789">
    <property type="entry name" value="T2SS-T3SS_pil_N"/>
</dbReference>
<sequence>MTKRIFALGTAAYVGCVLLTASSAVHAADPTQHARKARPAQPASSAEPAQLVAQQSIELTVGGQQQLATGHVLQRIALGDPSVADVLIMKGSGRGGVLLVGKAAGTTSLMLWERGRDTPLTYTVNVITQAAASLLGPDTPSVKVLGGTALMSGSSATMEAHQRAVVAAEGSLAKDAAAGKGGAAAKDGAVFDTSTVASRAVVQVDVRVVEFSRSVLKQIGFNFFKQNNGFTFGSFAPSALTSVSATAGQAPQFTSTTPLSSAFNLVFNSATHGLFADLSLMESNNMARVLAEPTLVALSGQSASFLAGGEIPVPVPQGLGTTSIEYKPYGIGLTLTPTVLGPQRIALKVAPEASQLDFANAVTISGVSVPAFTTRRTDTTVELGDGESFVIGGLVDRETTSNISKVPLLGDLPIIGTFFKQLSYQQNEKELVIIVTPHLVSPLAKGAPVPSTPGEQSEQRNGPVWRSLVGGFVAGDAAPGFSK</sequence>
<dbReference type="Pfam" id="PF00263">
    <property type="entry name" value="Secretin"/>
    <property type="match status" value="1"/>
</dbReference>
<dbReference type="PANTHER" id="PTHR30332:SF17">
    <property type="entry name" value="TYPE IV PILIATION SYSTEM PROTEIN DR_0774-RELATED"/>
    <property type="match status" value="1"/>
</dbReference>
<reference evidence="5 6" key="1">
    <citation type="submission" date="2021-02" db="EMBL/GenBank/DDBJ databases">
        <authorList>
            <person name="Vanwijnsberghe S."/>
        </authorList>
    </citation>
    <scope>NUCLEOTIDE SEQUENCE [LARGE SCALE GENOMIC DNA]</scope>
    <source>
        <strain evidence="5 6">R-69776</strain>
    </source>
</reference>
<organism evidence="5 6">
    <name type="scientific">Paraburkholderia nemoris</name>
    <dbReference type="NCBI Taxonomy" id="2793076"/>
    <lineage>
        <taxon>Bacteria</taxon>
        <taxon>Pseudomonadati</taxon>
        <taxon>Pseudomonadota</taxon>
        <taxon>Betaproteobacteria</taxon>
        <taxon>Burkholderiales</taxon>
        <taxon>Burkholderiaceae</taxon>
        <taxon>Paraburkholderia</taxon>
    </lineage>
</organism>
<keyword evidence="2" id="KW-0732">Signal</keyword>
<protein>
    <submittedName>
        <fullName evidence="5">Type 3 secretion system secretin</fullName>
    </submittedName>
</protein>
<name>A0ABM8RVA1_9BURK</name>
<dbReference type="InterPro" id="IPR050810">
    <property type="entry name" value="Bact_Secretion_Sys_Channel"/>
</dbReference>
<dbReference type="PRINTS" id="PR00811">
    <property type="entry name" value="BCTERIALGSPD"/>
</dbReference>
<comment type="caution">
    <text evidence="5">The sequence shown here is derived from an EMBL/GenBank/DDBJ whole genome shotgun (WGS) entry which is preliminary data.</text>
</comment>
<comment type="similarity">
    <text evidence="1">Belongs to the bacterial secretin family.</text>
</comment>
<evidence type="ECO:0000259" key="4">
    <source>
        <dbReference type="Pfam" id="PF13629"/>
    </source>
</evidence>
<feature type="domain" description="Type II/III secretion system secretin-like" evidence="3">
    <location>
        <begin position="281"/>
        <end position="440"/>
    </location>
</feature>
<evidence type="ECO:0000313" key="5">
    <source>
        <dbReference type="EMBL" id="CAE6773240.1"/>
    </source>
</evidence>
<dbReference type="InterPro" id="IPR004846">
    <property type="entry name" value="T2SS/T3SS_dom"/>
</dbReference>
<evidence type="ECO:0000256" key="1">
    <source>
        <dbReference type="RuleBase" id="RU004003"/>
    </source>
</evidence>